<dbReference type="SUPFAM" id="SSF57938">
    <property type="entry name" value="DnaJ/Hsp40 cysteine-rich domain"/>
    <property type="match status" value="1"/>
</dbReference>
<feature type="region of interest" description="Disordered" evidence="1">
    <location>
        <begin position="77"/>
        <end position="98"/>
    </location>
</feature>
<name>A0A2C9WZQ1_PSEAI</name>
<gene>
    <name evidence="2" type="ORF">CAZ10_16595</name>
</gene>
<proteinExistence type="predicted"/>
<evidence type="ECO:0000313" key="3">
    <source>
        <dbReference type="Proteomes" id="UP000194857"/>
    </source>
</evidence>
<dbReference type="Gene3D" id="6.20.20.10">
    <property type="match status" value="1"/>
</dbReference>
<sequence length="98" mass="10853">MKKHGPDLTNKPRHLVPCPACNGHGQRRGVFYDIDCDACGAAGFVDGATGLALEQRDAVVQLRMWVKRLLEEQRRQASRLAREENNRKGAGGAHFRGD</sequence>
<organism evidence="2 3">
    <name type="scientific">Pseudomonas aeruginosa</name>
    <dbReference type="NCBI Taxonomy" id="287"/>
    <lineage>
        <taxon>Bacteria</taxon>
        <taxon>Pseudomonadati</taxon>
        <taxon>Pseudomonadota</taxon>
        <taxon>Gammaproteobacteria</taxon>
        <taxon>Pseudomonadales</taxon>
        <taxon>Pseudomonadaceae</taxon>
        <taxon>Pseudomonas</taxon>
    </lineage>
</organism>
<accession>A0A2C9WZQ1</accession>
<dbReference type="EMBL" id="NFFZ01000008">
    <property type="protein sequence ID" value="OTI60703.1"/>
    <property type="molecule type" value="Genomic_DNA"/>
</dbReference>
<protein>
    <submittedName>
        <fullName evidence="2">Uncharacterized protein</fullName>
    </submittedName>
</protein>
<dbReference type="InterPro" id="IPR036410">
    <property type="entry name" value="HSP_DnaJ_Cys-rich_dom_sf"/>
</dbReference>
<dbReference type="RefSeq" id="WP_021205615.1">
    <property type="nucleotide sequence ID" value="NZ_CAADKV010001205.1"/>
</dbReference>
<evidence type="ECO:0000256" key="1">
    <source>
        <dbReference type="SAM" id="MobiDB-lite"/>
    </source>
</evidence>
<evidence type="ECO:0000313" key="2">
    <source>
        <dbReference type="EMBL" id="OTI60703.1"/>
    </source>
</evidence>
<reference evidence="3" key="1">
    <citation type="submission" date="2017-05" db="EMBL/GenBank/DDBJ databases">
        <authorList>
            <person name="Giani T."/>
            <person name="Arena F."/>
            <person name="Pollini S."/>
            <person name="Di Pilato V."/>
            <person name="D'Andrea M.M."/>
            <person name="Henrici De Angelis L."/>
            <person name="Bassetti M."/>
            <person name="Rossolini G.M."/>
        </authorList>
    </citation>
    <scope>NUCLEOTIDE SEQUENCE [LARGE SCALE GENOMIC DNA]</scope>
    <source>
        <strain evidence="3">S567_C10_BS</strain>
    </source>
</reference>
<feature type="compositionally biased region" description="Gly residues" evidence="1">
    <location>
        <begin position="89"/>
        <end position="98"/>
    </location>
</feature>
<feature type="compositionally biased region" description="Basic and acidic residues" evidence="1">
    <location>
        <begin position="77"/>
        <end position="87"/>
    </location>
</feature>
<dbReference type="AlphaFoldDB" id="A0A2C9WZQ1"/>
<comment type="caution">
    <text evidence="2">The sequence shown here is derived from an EMBL/GenBank/DDBJ whole genome shotgun (WGS) entry which is preliminary data.</text>
</comment>
<dbReference type="Proteomes" id="UP000194857">
    <property type="component" value="Unassembled WGS sequence"/>
</dbReference>